<dbReference type="OrthoDB" id="6305173at2"/>
<dbReference type="Pfam" id="PF13403">
    <property type="entry name" value="Hint_2"/>
    <property type="match status" value="1"/>
</dbReference>
<accession>A0A1H5VBT5</accession>
<dbReference type="InterPro" id="IPR028992">
    <property type="entry name" value="Hedgehog/Intein_dom"/>
</dbReference>
<organism evidence="2 3">
    <name type="scientific">Jhaorihella thermophila</name>
    <dbReference type="NCBI Taxonomy" id="488547"/>
    <lineage>
        <taxon>Bacteria</taxon>
        <taxon>Pseudomonadati</taxon>
        <taxon>Pseudomonadota</taxon>
        <taxon>Alphaproteobacteria</taxon>
        <taxon>Rhodobacterales</taxon>
        <taxon>Paracoccaceae</taxon>
        <taxon>Jhaorihella</taxon>
    </lineage>
</organism>
<keyword evidence="3" id="KW-1185">Reference proteome</keyword>
<evidence type="ECO:0000313" key="3">
    <source>
        <dbReference type="Proteomes" id="UP000236742"/>
    </source>
</evidence>
<sequence>MSWIALAEHDGRRLSRRAFAHRAPGSELRRGSLVIETRLPTGDRPEPMIYFDGKGPPRCHLSVQSVPGGGLTFVMAQGQETLHRTFNHADTGRADLLRLTCSWDVDAGLGRVALECEQDKVMIAPLAVTVPPRLADLRVLFADRSASYLAPEVSFIALSDAVEPVGPMPTLAPDTPIATPEGFRAAGALRRGDTVVTAGGEIAPVLHRLDRTVPAMGRFRPIRLRAPYFGLMRDIVIAPSQRLVVRGSEVEYLFNHEAAMIEAGHLAGGKAVRPVQTGPLVTYTQLLLPAHEALDAGGAAVESLYVGRLRRKRDALEASILAGLDRQTLPEHGKSVHPVLRAFDARILAEQRAA</sequence>
<dbReference type="InterPro" id="IPR036844">
    <property type="entry name" value="Hint_dom_sf"/>
</dbReference>
<proteinExistence type="predicted"/>
<dbReference type="RefSeq" id="WP_104007680.1">
    <property type="nucleotide sequence ID" value="NZ_FNVD01000005.1"/>
</dbReference>
<gene>
    <name evidence="2" type="ORF">SAMN05421751_105237</name>
</gene>
<dbReference type="Proteomes" id="UP000236742">
    <property type="component" value="Unassembled WGS sequence"/>
</dbReference>
<protein>
    <submittedName>
        <fullName evidence="2">Hint domain-containing protein</fullName>
    </submittedName>
</protein>
<dbReference type="AlphaFoldDB" id="A0A1H5VBT5"/>
<evidence type="ECO:0000259" key="1">
    <source>
        <dbReference type="Pfam" id="PF13403"/>
    </source>
</evidence>
<name>A0A1H5VBT5_9RHOB</name>
<dbReference type="EMBL" id="FNVD01000005">
    <property type="protein sequence ID" value="SEF83927.1"/>
    <property type="molecule type" value="Genomic_DNA"/>
</dbReference>
<dbReference type="SUPFAM" id="SSF51294">
    <property type="entry name" value="Hedgehog/intein (Hint) domain"/>
    <property type="match status" value="1"/>
</dbReference>
<reference evidence="3" key="1">
    <citation type="submission" date="2016-10" db="EMBL/GenBank/DDBJ databases">
        <authorList>
            <person name="Varghese N."/>
            <person name="Submissions S."/>
        </authorList>
    </citation>
    <scope>NUCLEOTIDE SEQUENCE [LARGE SCALE GENOMIC DNA]</scope>
    <source>
        <strain evidence="3">DSM 23413</strain>
    </source>
</reference>
<evidence type="ECO:0000313" key="2">
    <source>
        <dbReference type="EMBL" id="SEF83927.1"/>
    </source>
</evidence>
<feature type="domain" description="Hedgehog/Intein (Hint)" evidence="1">
    <location>
        <begin position="170"/>
        <end position="307"/>
    </location>
</feature>